<name>A0ABW7BBH2_9ACTN</name>
<dbReference type="InterPro" id="IPR036396">
    <property type="entry name" value="Cyt_P450_sf"/>
</dbReference>
<reference evidence="2 3" key="1">
    <citation type="submission" date="2024-10" db="EMBL/GenBank/DDBJ databases">
        <title>The Natural Products Discovery Center: Release of the First 8490 Sequenced Strains for Exploring Actinobacteria Biosynthetic Diversity.</title>
        <authorList>
            <person name="Kalkreuter E."/>
            <person name="Kautsar S.A."/>
            <person name="Yang D."/>
            <person name="Bader C.D."/>
            <person name="Teijaro C.N."/>
            <person name="Fluegel L."/>
            <person name="Davis C.M."/>
            <person name="Simpson J.R."/>
            <person name="Lauterbach L."/>
            <person name="Steele A.D."/>
            <person name="Gui C."/>
            <person name="Meng S."/>
            <person name="Li G."/>
            <person name="Viehrig K."/>
            <person name="Ye F."/>
            <person name="Su P."/>
            <person name="Kiefer A.F."/>
            <person name="Nichols A."/>
            <person name="Cepeda A.J."/>
            <person name="Yan W."/>
            <person name="Fan B."/>
            <person name="Jiang Y."/>
            <person name="Adhikari A."/>
            <person name="Zheng C.-J."/>
            <person name="Schuster L."/>
            <person name="Cowan T.M."/>
            <person name="Smanski M.J."/>
            <person name="Chevrette M.G."/>
            <person name="De Carvalho L.P.S."/>
            <person name="Shen B."/>
        </authorList>
    </citation>
    <scope>NUCLEOTIDE SEQUENCE [LARGE SCALE GENOMIC DNA]</scope>
    <source>
        <strain evidence="2 3">NPDC048320</strain>
    </source>
</reference>
<gene>
    <name evidence="2" type="ORF">ACGFZB_27855</name>
</gene>
<evidence type="ECO:0000313" key="3">
    <source>
        <dbReference type="Proteomes" id="UP001604267"/>
    </source>
</evidence>
<dbReference type="SUPFAM" id="SSF48264">
    <property type="entry name" value="Cytochrome P450"/>
    <property type="match status" value="1"/>
</dbReference>
<dbReference type="PANTHER" id="PTHR46696">
    <property type="entry name" value="P450, PUTATIVE (EUROFUNG)-RELATED"/>
    <property type="match status" value="1"/>
</dbReference>
<evidence type="ECO:0000313" key="2">
    <source>
        <dbReference type="EMBL" id="MFG3014171.1"/>
    </source>
</evidence>
<dbReference type="InterPro" id="IPR002397">
    <property type="entry name" value="Cyt_P450_B"/>
</dbReference>
<protein>
    <submittedName>
        <fullName evidence="2">Cytochrome P450</fullName>
    </submittedName>
</protein>
<dbReference type="InterPro" id="IPR001128">
    <property type="entry name" value="Cyt_P450"/>
</dbReference>
<accession>A0ABW7BBH2</accession>
<proteinExistence type="inferred from homology"/>
<dbReference type="Proteomes" id="UP001604267">
    <property type="component" value="Unassembled WGS sequence"/>
</dbReference>
<dbReference type="EMBL" id="JBICYV010000014">
    <property type="protein sequence ID" value="MFG3014171.1"/>
    <property type="molecule type" value="Genomic_DNA"/>
</dbReference>
<organism evidence="2 3">
    <name type="scientific">Streptomyces cinerochromogenes</name>
    <dbReference type="NCBI Taxonomy" id="66422"/>
    <lineage>
        <taxon>Bacteria</taxon>
        <taxon>Bacillati</taxon>
        <taxon>Actinomycetota</taxon>
        <taxon>Actinomycetes</taxon>
        <taxon>Kitasatosporales</taxon>
        <taxon>Streptomycetaceae</taxon>
        <taxon>Streptomyces</taxon>
    </lineage>
</organism>
<dbReference type="RefSeq" id="WP_392820550.1">
    <property type="nucleotide sequence ID" value="NZ_JBICYV010000014.1"/>
</dbReference>
<dbReference type="Gene3D" id="1.10.630.10">
    <property type="entry name" value="Cytochrome P450"/>
    <property type="match status" value="1"/>
</dbReference>
<dbReference type="PANTHER" id="PTHR46696:SF4">
    <property type="entry name" value="BIOTIN BIOSYNTHESIS CYTOCHROME P450"/>
    <property type="match status" value="1"/>
</dbReference>
<sequence>MPGSRPILSPDEIDRLDFADRVLHSTCDLTEVWRHLRTHEPVRRQSPRDGLAGYWMLTAHRDVSAVYRDTTHFTSERGNVLDALRGGGDSAGRRMLSLTDGVRHGEVRQILTKTFSRRGLEVLGVRIRAMARELIGQALERGTCDFATDVAKEIPLAAICDLLGVPPRDRERIFALTSTMVASETPVLTPADAWRAKNEVLYYFAHLSEGRRTAPADDIVTLLTSARVNGSGLTDDEIVFNCYSLILGGGETTRMAIGGAVLAFLDHPDQWQAWQRGEVTVETAVDEVLRWTTPSMHMARTVVRDVTVGGTDLRAGDIVTLWNVSANRDERVFERPDDFRLSRHPNKHVTLGGGSHFCLGSHLARLEIGAVLESLRDLVTDLEPAGEPARIYSNFLGGVCSVPVVLKGR</sequence>
<dbReference type="CDD" id="cd11033">
    <property type="entry name" value="CYP142-like"/>
    <property type="match status" value="1"/>
</dbReference>
<dbReference type="Pfam" id="PF00067">
    <property type="entry name" value="p450"/>
    <property type="match status" value="1"/>
</dbReference>
<comment type="similarity">
    <text evidence="1">Belongs to the cytochrome P450 family.</text>
</comment>
<keyword evidence="3" id="KW-1185">Reference proteome</keyword>
<comment type="caution">
    <text evidence="2">The sequence shown here is derived from an EMBL/GenBank/DDBJ whole genome shotgun (WGS) entry which is preliminary data.</text>
</comment>
<evidence type="ECO:0000256" key="1">
    <source>
        <dbReference type="ARBA" id="ARBA00010617"/>
    </source>
</evidence>
<dbReference type="PRINTS" id="PR00359">
    <property type="entry name" value="BP450"/>
</dbReference>